<dbReference type="PROSITE" id="PS51379">
    <property type="entry name" value="4FE4S_FER_2"/>
    <property type="match status" value="2"/>
</dbReference>
<protein>
    <submittedName>
        <fullName evidence="8">Pyruvate synthase subunit PorD</fullName>
        <ecNumber evidence="8">1.2.7.1</ecNumber>
    </submittedName>
</protein>
<accession>A0A7C3SJ63</accession>
<dbReference type="PANTHER" id="PTHR43724">
    <property type="entry name" value="PYRUVATE SYNTHASE SUBUNIT PORD"/>
    <property type="match status" value="1"/>
</dbReference>
<keyword evidence="8" id="KW-0560">Oxidoreductase</keyword>
<comment type="caution">
    <text evidence="8">The sequence shown here is derived from an EMBL/GenBank/DDBJ whole genome shotgun (WGS) entry which is preliminary data.</text>
</comment>
<organism evidence="8">
    <name type="scientific">Desulfobacca acetoxidans</name>
    <dbReference type="NCBI Taxonomy" id="60893"/>
    <lineage>
        <taxon>Bacteria</taxon>
        <taxon>Pseudomonadati</taxon>
        <taxon>Thermodesulfobacteriota</taxon>
        <taxon>Desulfobaccia</taxon>
        <taxon>Desulfobaccales</taxon>
        <taxon>Desulfobaccaceae</taxon>
        <taxon>Desulfobacca</taxon>
    </lineage>
</organism>
<name>A0A7C3SJ63_9BACT</name>
<keyword evidence="3" id="KW-0479">Metal-binding</keyword>
<sequence length="84" mass="9244">MEIGGILTKPGSAREYDVGTWRSQHPVWTKSRCIKCGVCWTTCPEGGISEQPDGYFDMNNYCKGCGICAKECVTGCITMVPEEE</sequence>
<evidence type="ECO:0000259" key="7">
    <source>
        <dbReference type="PROSITE" id="PS51379"/>
    </source>
</evidence>
<dbReference type="GO" id="GO:0046872">
    <property type="term" value="F:metal ion binding"/>
    <property type="evidence" value="ECO:0007669"/>
    <property type="project" value="UniProtKB-KW"/>
</dbReference>
<gene>
    <name evidence="8" type="primary">porD</name>
    <name evidence="8" type="ORF">ENV62_04805</name>
</gene>
<evidence type="ECO:0000256" key="1">
    <source>
        <dbReference type="ARBA" id="ARBA00001966"/>
    </source>
</evidence>
<keyword evidence="6" id="KW-0411">Iron-sulfur</keyword>
<evidence type="ECO:0000256" key="5">
    <source>
        <dbReference type="ARBA" id="ARBA00023004"/>
    </source>
</evidence>
<evidence type="ECO:0000256" key="6">
    <source>
        <dbReference type="ARBA" id="ARBA00023014"/>
    </source>
</evidence>
<dbReference type="PROSITE" id="PS00198">
    <property type="entry name" value="4FE4S_FER_1"/>
    <property type="match status" value="1"/>
</dbReference>
<keyword evidence="8" id="KW-0670">Pyruvate</keyword>
<dbReference type="Gene3D" id="3.30.70.20">
    <property type="match status" value="1"/>
</dbReference>
<dbReference type="InterPro" id="IPR017900">
    <property type="entry name" value="4Fe4S_Fe_S_CS"/>
</dbReference>
<dbReference type="EC" id="1.2.7.1" evidence="8"/>
<keyword evidence="4" id="KW-0677">Repeat</keyword>
<dbReference type="SUPFAM" id="SSF54862">
    <property type="entry name" value="4Fe-4S ferredoxins"/>
    <property type="match status" value="1"/>
</dbReference>
<dbReference type="NCBIfam" id="TIGR02179">
    <property type="entry name" value="PorD_KorD"/>
    <property type="match status" value="1"/>
</dbReference>
<evidence type="ECO:0000256" key="3">
    <source>
        <dbReference type="ARBA" id="ARBA00022723"/>
    </source>
</evidence>
<dbReference type="InterPro" id="IPR017896">
    <property type="entry name" value="4Fe4S_Fe-S-bd"/>
</dbReference>
<evidence type="ECO:0000313" key="8">
    <source>
        <dbReference type="EMBL" id="HGB14539.1"/>
    </source>
</evidence>
<dbReference type="EMBL" id="DTHB01000041">
    <property type="protein sequence ID" value="HGB14539.1"/>
    <property type="molecule type" value="Genomic_DNA"/>
</dbReference>
<keyword evidence="2" id="KW-0004">4Fe-4S</keyword>
<dbReference type="InterPro" id="IPR011898">
    <property type="entry name" value="PorD_KorD"/>
</dbReference>
<dbReference type="Pfam" id="PF00037">
    <property type="entry name" value="Fer4"/>
    <property type="match status" value="1"/>
</dbReference>
<comment type="cofactor">
    <cofactor evidence="1">
        <name>[4Fe-4S] cluster</name>
        <dbReference type="ChEBI" id="CHEBI:49883"/>
    </cofactor>
</comment>
<proteinExistence type="predicted"/>
<feature type="domain" description="4Fe-4S ferredoxin-type" evidence="7">
    <location>
        <begin position="24"/>
        <end position="53"/>
    </location>
</feature>
<feature type="domain" description="4Fe-4S ferredoxin-type" evidence="7">
    <location>
        <begin position="55"/>
        <end position="82"/>
    </location>
</feature>
<dbReference type="GO" id="GO:0019164">
    <property type="term" value="F:pyruvate synthase activity"/>
    <property type="evidence" value="ECO:0007669"/>
    <property type="project" value="UniProtKB-EC"/>
</dbReference>
<dbReference type="PANTHER" id="PTHR43724:SF1">
    <property type="entry name" value="PYRUVATE SYNTHASE SUBUNIT PORD"/>
    <property type="match status" value="1"/>
</dbReference>
<keyword evidence="5" id="KW-0408">Iron</keyword>
<dbReference type="GO" id="GO:0051539">
    <property type="term" value="F:4 iron, 4 sulfur cluster binding"/>
    <property type="evidence" value="ECO:0007669"/>
    <property type="project" value="UniProtKB-KW"/>
</dbReference>
<evidence type="ECO:0000256" key="4">
    <source>
        <dbReference type="ARBA" id="ARBA00022737"/>
    </source>
</evidence>
<evidence type="ECO:0000256" key="2">
    <source>
        <dbReference type="ARBA" id="ARBA00022485"/>
    </source>
</evidence>
<dbReference type="AlphaFoldDB" id="A0A7C3SJ63"/>
<reference evidence="8" key="1">
    <citation type="journal article" date="2020" name="mSystems">
        <title>Genome- and Community-Level Interaction Insights into Carbon Utilization and Element Cycling Functions of Hydrothermarchaeota in Hydrothermal Sediment.</title>
        <authorList>
            <person name="Zhou Z."/>
            <person name="Liu Y."/>
            <person name="Xu W."/>
            <person name="Pan J."/>
            <person name="Luo Z.H."/>
            <person name="Li M."/>
        </authorList>
    </citation>
    <scope>NUCLEOTIDE SEQUENCE [LARGE SCALE GENOMIC DNA]</scope>
    <source>
        <strain evidence="8">SpSt-776</strain>
    </source>
</reference>